<gene>
    <name evidence="1" type="ORF">SHM_23890</name>
</gene>
<dbReference type="RefSeq" id="WP_281748424.1">
    <property type="nucleotide sequence ID" value="NZ_AP026933.1"/>
</dbReference>
<dbReference type="EMBL" id="AP026933">
    <property type="protein sequence ID" value="BDT04743.1"/>
    <property type="molecule type" value="Genomic_DNA"/>
</dbReference>
<proteinExistence type="predicted"/>
<organism evidence="1 2">
    <name type="scientific">Spiroplasma ixodetis</name>
    <dbReference type="NCBI Taxonomy" id="2141"/>
    <lineage>
        <taxon>Bacteria</taxon>
        <taxon>Bacillati</taxon>
        <taxon>Mycoplasmatota</taxon>
        <taxon>Mollicutes</taxon>
        <taxon>Entomoplasmatales</taxon>
        <taxon>Spiroplasmataceae</taxon>
        <taxon>Spiroplasma</taxon>
    </lineage>
</organism>
<name>A0ABN6T0F4_9MOLU</name>
<evidence type="ECO:0000313" key="1">
    <source>
        <dbReference type="EMBL" id="BDT04743.1"/>
    </source>
</evidence>
<sequence>MINDYEWLWYCDSYGCKNNNSNQEIYVCSIKKDTKLGLCKTHFNNYKNITIDYVIEIKGE</sequence>
<dbReference type="Proteomes" id="UP001163387">
    <property type="component" value="Chromosome"/>
</dbReference>
<evidence type="ECO:0000313" key="2">
    <source>
        <dbReference type="Proteomes" id="UP001163387"/>
    </source>
</evidence>
<accession>A0ABN6T0F4</accession>
<reference evidence="1 2" key="1">
    <citation type="journal article" date="2022" name="Front. Microbiol.">
        <title>Male-killing mechanisms vary between Spiroplasma species.</title>
        <authorList>
            <person name="Arai H."/>
            <person name="Inoue M."/>
            <person name="Kageyama D."/>
        </authorList>
    </citation>
    <scope>NUCLEOTIDE SEQUENCE [LARGE SCALE GENOMIC DNA]</scope>
    <source>
        <strain evidence="2">sHm</strain>
    </source>
</reference>
<keyword evidence="2" id="KW-1185">Reference proteome</keyword>
<protein>
    <submittedName>
        <fullName evidence="1">Uncharacterized protein</fullName>
    </submittedName>
</protein>